<name>A7NKL1_ROSCS</name>
<dbReference type="Gene3D" id="3.40.50.2000">
    <property type="entry name" value="Glycogen Phosphorylase B"/>
    <property type="match status" value="2"/>
</dbReference>
<dbReference type="SUPFAM" id="SSF53756">
    <property type="entry name" value="UDP-Glycosyltransferase/glycogen phosphorylase"/>
    <property type="match status" value="1"/>
</dbReference>
<feature type="domain" description="Glycosyl transferase family 1" evidence="1">
    <location>
        <begin position="213"/>
        <end position="384"/>
    </location>
</feature>
<dbReference type="Pfam" id="PF00534">
    <property type="entry name" value="Glycos_transf_1"/>
    <property type="match status" value="1"/>
</dbReference>
<feature type="domain" description="Glycosyltransferase subfamily 4-like N-terminal" evidence="2">
    <location>
        <begin position="19"/>
        <end position="196"/>
    </location>
</feature>
<dbReference type="GO" id="GO:0016757">
    <property type="term" value="F:glycosyltransferase activity"/>
    <property type="evidence" value="ECO:0007669"/>
    <property type="project" value="TreeGrafter"/>
</dbReference>
<dbReference type="STRING" id="383372.Rcas_1942"/>
<dbReference type="PANTHER" id="PTHR12526:SF636">
    <property type="entry name" value="BLL3647 PROTEIN"/>
    <property type="match status" value="1"/>
</dbReference>
<dbReference type="HOGENOM" id="CLU_009583_2_5_0"/>
<dbReference type="Pfam" id="PF13579">
    <property type="entry name" value="Glyco_trans_4_4"/>
    <property type="match status" value="1"/>
</dbReference>
<dbReference type="CAZy" id="GT4">
    <property type="family name" value="Glycosyltransferase Family 4"/>
</dbReference>
<protein>
    <submittedName>
        <fullName evidence="3">Glycosyl transferase group 1</fullName>
    </submittedName>
</protein>
<dbReference type="RefSeq" id="WP_012120455.1">
    <property type="nucleotide sequence ID" value="NC_009767.1"/>
</dbReference>
<evidence type="ECO:0000259" key="2">
    <source>
        <dbReference type="Pfam" id="PF13579"/>
    </source>
</evidence>
<dbReference type="PANTHER" id="PTHR12526">
    <property type="entry name" value="GLYCOSYLTRANSFERASE"/>
    <property type="match status" value="1"/>
</dbReference>
<evidence type="ECO:0000313" key="3">
    <source>
        <dbReference type="EMBL" id="ABU58031.1"/>
    </source>
</evidence>
<dbReference type="EMBL" id="CP000804">
    <property type="protein sequence ID" value="ABU58031.1"/>
    <property type="molecule type" value="Genomic_DNA"/>
</dbReference>
<keyword evidence="4" id="KW-1185">Reference proteome</keyword>
<dbReference type="Proteomes" id="UP000000263">
    <property type="component" value="Chromosome"/>
</dbReference>
<dbReference type="eggNOG" id="COG0438">
    <property type="taxonomic scope" value="Bacteria"/>
</dbReference>
<evidence type="ECO:0000313" key="4">
    <source>
        <dbReference type="Proteomes" id="UP000000263"/>
    </source>
</evidence>
<gene>
    <name evidence="3" type="ordered locus">Rcas_1942</name>
</gene>
<organism evidence="3 4">
    <name type="scientific">Roseiflexus castenholzii (strain DSM 13941 / HLO8)</name>
    <dbReference type="NCBI Taxonomy" id="383372"/>
    <lineage>
        <taxon>Bacteria</taxon>
        <taxon>Bacillati</taxon>
        <taxon>Chloroflexota</taxon>
        <taxon>Chloroflexia</taxon>
        <taxon>Chloroflexales</taxon>
        <taxon>Roseiflexineae</taxon>
        <taxon>Roseiflexaceae</taxon>
        <taxon>Roseiflexus</taxon>
    </lineage>
</organism>
<proteinExistence type="predicted"/>
<evidence type="ECO:0000259" key="1">
    <source>
        <dbReference type="Pfam" id="PF00534"/>
    </source>
</evidence>
<dbReference type="InterPro" id="IPR001296">
    <property type="entry name" value="Glyco_trans_1"/>
</dbReference>
<sequence>MNILMLTSSYPKYVGETTAPFVEAIAVGLARRRHTVHVVAPFHPDVRRAPVEYGVRLHFYRYAPHRVLNVYGYAESLHADVGLRRTALAAVPFALAASLRALLHLTRHHRFDVIHAHWVLPNGAPAMLAARLRNLPLVVSLHGSDVYLASRGWPLALSAVAVFRSAGAITACSSDLYQRALRLGAPPAHTTVIPYGVDAHAFRPDPRAGIQVRAELHLPPDTLLILAMGRMVYKKGFTFLLDALPHIRALHPRATLVLAGYGDLLDELKEHARRLGVADAVIFPGQLPRDRAARYVAAADVYVVPSVRDDAGNVDGLPNTLLEGMGAARPIVATRTAGIPDVIADGVHGLLVPERDPVALADAIVRLLSDRNLAARLGEAARRRVLDELSWDVTAVRFEEAYRHAVECKL</sequence>
<accession>A7NKL1</accession>
<reference evidence="3 4" key="1">
    <citation type="submission" date="2007-08" db="EMBL/GenBank/DDBJ databases">
        <title>Complete sequence of Roseiflexus castenholzii DSM 13941.</title>
        <authorList>
            <consortium name="US DOE Joint Genome Institute"/>
            <person name="Copeland A."/>
            <person name="Lucas S."/>
            <person name="Lapidus A."/>
            <person name="Barry K."/>
            <person name="Glavina del Rio T."/>
            <person name="Dalin E."/>
            <person name="Tice H."/>
            <person name="Pitluck S."/>
            <person name="Thompson L.S."/>
            <person name="Brettin T."/>
            <person name="Bruce D."/>
            <person name="Detter J.C."/>
            <person name="Han C."/>
            <person name="Tapia R."/>
            <person name="Schmutz J."/>
            <person name="Larimer F."/>
            <person name="Land M."/>
            <person name="Hauser L."/>
            <person name="Kyrpides N."/>
            <person name="Mikhailova N."/>
            <person name="Bryant D.A."/>
            <person name="Hanada S."/>
            <person name="Tsukatani Y."/>
            <person name="Richardson P."/>
        </authorList>
    </citation>
    <scope>NUCLEOTIDE SEQUENCE [LARGE SCALE GENOMIC DNA]</scope>
    <source>
        <strain evidence="4">DSM 13941 / HLO8</strain>
    </source>
</reference>
<dbReference type="KEGG" id="rca:Rcas_1942"/>
<dbReference type="InterPro" id="IPR028098">
    <property type="entry name" value="Glyco_trans_4-like_N"/>
</dbReference>
<keyword evidence="3" id="KW-0808">Transferase</keyword>
<dbReference type="AlphaFoldDB" id="A7NKL1"/>